<proteinExistence type="predicted"/>
<keyword evidence="2" id="KW-1185">Reference proteome</keyword>
<comment type="caution">
    <text evidence="1">The sequence shown here is derived from an EMBL/GenBank/DDBJ whole genome shotgun (WGS) entry which is preliminary data.</text>
</comment>
<reference evidence="1" key="2">
    <citation type="submission" date="2021-10" db="EMBL/GenBank/DDBJ databases">
        <title>Genome of Winogradskyella sp. E313.</title>
        <authorList>
            <person name="Zhou Y."/>
        </authorList>
    </citation>
    <scope>NUCLEOTIDE SEQUENCE</scope>
    <source>
        <strain evidence="1">E313</strain>
    </source>
</reference>
<dbReference type="RefSeq" id="WP_227476335.1">
    <property type="nucleotide sequence ID" value="NZ_JAFMPT010000004.1"/>
</dbReference>
<evidence type="ECO:0000313" key="1">
    <source>
        <dbReference type="EMBL" id="MCC1483889.1"/>
    </source>
</evidence>
<dbReference type="Pfam" id="PF25594">
    <property type="entry name" value="GldB_lipo"/>
    <property type="match status" value="1"/>
</dbReference>
<name>A0ABS8EKZ7_9FLAO</name>
<gene>
    <name evidence="1" type="primary">gldB</name>
    <name evidence="1" type="ORF">J1C55_04740</name>
</gene>
<accession>A0ABS8EKZ7</accession>
<dbReference type="InterPro" id="IPR019853">
    <property type="entry name" value="GldB-like"/>
</dbReference>
<dbReference type="EMBL" id="JAFMPT010000004">
    <property type="protein sequence ID" value="MCC1483889.1"/>
    <property type="molecule type" value="Genomic_DNA"/>
</dbReference>
<sequence>MRIQNYSITLVLLVLMSCNKDSALEKEIANVEVSFNVERFDKALAVATPKDLSTLKQTYPFLFSKRIPDSVWIGRFNDSLQKVLLNEVDKAFGDFKTETAELKGLFQHLKYYDKNYKTPRVITLTNDVDYRNKTIVNDSLVLIALDNYLGGDHPFYQNIQLYISERLSGDKIVSDIAEEYAKKYTYQQRRKTLLDEMIYFGKLLYFKDVMIPFKSDAEKIGYTTEDVEWAKVNENQIWSYFVEKEVLFSSESKLFGRFIAPAPFSKFYLQLDNESPGRLGQYIGWQIVRAYANRTGDDVFKILRTEPDDIFKNSKYKPRK</sequence>
<dbReference type="PROSITE" id="PS51257">
    <property type="entry name" value="PROKAR_LIPOPROTEIN"/>
    <property type="match status" value="1"/>
</dbReference>
<dbReference type="Proteomes" id="UP000778797">
    <property type="component" value="Unassembled WGS sequence"/>
</dbReference>
<keyword evidence="1" id="KW-0449">Lipoprotein</keyword>
<protein>
    <submittedName>
        <fullName evidence="1">Gliding motility lipoprotein GldB</fullName>
    </submittedName>
</protein>
<evidence type="ECO:0000313" key="2">
    <source>
        <dbReference type="Proteomes" id="UP000778797"/>
    </source>
</evidence>
<dbReference type="NCBIfam" id="TIGR03514">
    <property type="entry name" value="GldB_lipo"/>
    <property type="match status" value="1"/>
</dbReference>
<reference evidence="1" key="1">
    <citation type="submission" date="2021-03" db="EMBL/GenBank/DDBJ databases">
        <authorList>
            <person name="Ping X."/>
        </authorList>
    </citation>
    <scope>NUCLEOTIDE SEQUENCE</scope>
    <source>
        <strain evidence="1">E313</strain>
    </source>
</reference>
<organism evidence="1 2">
    <name type="scientific">Winogradskyella immobilis</name>
    <dbReference type="NCBI Taxonomy" id="2816852"/>
    <lineage>
        <taxon>Bacteria</taxon>
        <taxon>Pseudomonadati</taxon>
        <taxon>Bacteroidota</taxon>
        <taxon>Flavobacteriia</taxon>
        <taxon>Flavobacteriales</taxon>
        <taxon>Flavobacteriaceae</taxon>
        <taxon>Winogradskyella</taxon>
    </lineage>
</organism>